<dbReference type="EMBL" id="JADGKB010000048">
    <property type="protein sequence ID" value="KAJ3256631.1"/>
    <property type="molecule type" value="Genomic_DNA"/>
</dbReference>
<accession>A0AAD5Y7J7</accession>
<sequence>MKFTIIFSIALIFAAPAPKPDIEEMLLAHTNPLEFANVHTIGLLDMDLLLAAHTPSSPNPPNSMASELNKDAGKLVNGISAVEGGSSSECTSSSCCDSSCSTQKRAVNLQSLFNGPPKNGQLNAAGLAAANRAKNMLQDMVKKHPNNLKLKDGLTQMNDFLAKQKHQVCKIKHFQRDLLEFYPLFLRVGASDILIYSLAIVHRTLEGDFSY</sequence>
<proteinExistence type="predicted"/>
<protein>
    <submittedName>
        <fullName evidence="3">Uncharacterized protein</fullName>
    </submittedName>
</protein>
<keyword evidence="1" id="KW-0732">Signal</keyword>
<dbReference type="Proteomes" id="UP001210925">
    <property type="component" value="Unassembled WGS sequence"/>
</dbReference>
<organism evidence="3 4">
    <name type="scientific">Boothiomyces macroporosus</name>
    <dbReference type="NCBI Taxonomy" id="261099"/>
    <lineage>
        <taxon>Eukaryota</taxon>
        <taxon>Fungi</taxon>
        <taxon>Fungi incertae sedis</taxon>
        <taxon>Chytridiomycota</taxon>
        <taxon>Chytridiomycota incertae sedis</taxon>
        <taxon>Chytridiomycetes</taxon>
        <taxon>Rhizophydiales</taxon>
        <taxon>Terramycetaceae</taxon>
        <taxon>Boothiomyces</taxon>
    </lineage>
</organism>
<evidence type="ECO:0000256" key="1">
    <source>
        <dbReference type="SAM" id="SignalP"/>
    </source>
</evidence>
<gene>
    <name evidence="2" type="ORF">HK103_005245</name>
    <name evidence="3" type="ORF">HK103_005265</name>
</gene>
<evidence type="ECO:0000313" key="4">
    <source>
        <dbReference type="Proteomes" id="UP001210925"/>
    </source>
</evidence>
<reference evidence="3" key="1">
    <citation type="submission" date="2020-05" db="EMBL/GenBank/DDBJ databases">
        <title>Phylogenomic resolution of chytrid fungi.</title>
        <authorList>
            <person name="Stajich J.E."/>
            <person name="Amses K."/>
            <person name="Simmons R."/>
            <person name="Seto K."/>
            <person name="Myers J."/>
            <person name="Bonds A."/>
            <person name="Quandt C.A."/>
            <person name="Barry K."/>
            <person name="Liu P."/>
            <person name="Grigoriev I."/>
            <person name="Longcore J.E."/>
            <person name="James T.Y."/>
        </authorList>
    </citation>
    <scope>NUCLEOTIDE SEQUENCE</scope>
    <source>
        <strain evidence="3">PLAUS21</strain>
    </source>
</reference>
<dbReference type="AlphaFoldDB" id="A0AAD5Y7J7"/>
<feature type="chain" id="PRO_5042441426" evidence="1">
    <location>
        <begin position="17"/>
        <end position="211"/>
    </location>
</feature>
<comment type="caution">
    <text evidence="3">The sequence shown here is derived from an EMBL/GenBank/DDBJ whole genome shotgun (WGS) entry which is preliminary data.</text>
</comment>
<name>A0AAD5Y7J7_9FUNG</name>
<evidence type="ECO:0000313" key="3">
    <source>
        <dbReference type="EMBL" id="KAJ3256631.1"/>
    </source>
</evidence>
<feature type="signal peptide" evidence="1">
    <location>
        <begin position="1"/>
        <end position="16"/>
    </location>
</feature>
<evidence type="ECO:0000313" key="2">
    <source>
        <dbReference type="EMBL" id="KAJ3256611.1"/>
    </source>
</evidence>
<dbReference type="EMBL" id="JADGKB010000048">
    <property type="protein sequence ID" value="KAJ3256611.1"/>
    <property type="molecule type" value="Genomic_DNA"/>
</dbReference>
<keyword evidence="4" id="KW-1185">Reference proteome</keyword>